<proteinExistence type="inferred from homology"/>
<evidence type="ECO:0000256" key="4">
    <source>
        <dbReference type="ARBA" id="ARBA00022692"/>
    </source>
</evidence>
<dbReference type="AlphaFoldDB" id="A0A4Q1KDV2"/>
<dbReference type="SUPFAM" id="SSF56784">
    <property type="entry name" value="HAD-like"/>
    <property type="match status" value="1"/>
</dbReference>
<dbReference type="PRINTS" id="PR00943">
    <property type="entry name" value="CUATPASE"/>
</dbReference>
<dbReference type="InterPro" id="IPR001757">
    <property type="entry name" value="P_typ_ATPase"/>
</dbReference>
<dbReference type="InterPro" id="IPR011017">
    <property type="entry name" value="TRASH_dom"/>
</dbReference>
<dbReference type="GO" id="GO:0043682">
    <property type="term" value="F:P-type divalent copper transporter activity"/>
    <property type="evidence" value="ECO:0007669"/>
    <property type="project" value="TreeGrafter"/>
</dbReference>
<dbReference type="SUPFAM" id="SSF81653">
    <property type="entry name" value="Calcium ATPase, transduction domain A"/>
    <property type="match status" value="1"/>
</dbReference>
<dbReference type="SUPFAM" id="SSF47240">
    <property type="entry name" value="Ferritin-like"/>
    <property type="match status" value="1"/>
</dbReference>
<feature type="compositionally biased region" description="Basic and acidic residues" evidence="12">
    <location>
        <begin position="13"/>
        <end position="23"/>
    </location>
</feature>
<dbReference type="FunFam" id="2.70.150.10:FF:000020">
    <property type="entry name" value="Copper-exporting P-type ATPase A"/>
    <property type="match status" value="1"/>
</dbReference>
<keyword evidence="15" id="KW-1185">Reference proteome</keyword>
<feature type="transmembrane region" description="Helical" evidence="11">
    <location>
        <begin position="411"/>
        <end position="434"/>
    </location>
</feature>
<dbReference type="PANTHER" id="PTHR43520">
    <property type="entry name" value="ATP7, ISOFORM B"/>
    <property type="match status" value="1"/>
</dbReference>
<dbReference type="InterPro" id="IPR007029">
    <property type="entry name" value="YHS_dom"/>
</dbReference>
<evidence type="ECO:0000256" key="10">
    <source>
        <dbReference type="ARBA" id="ARBA00023136"/>
    </source>
</evidence>
<keyword evidence="7 11" id="KW-0067">ATP-binding</keyword>
<keyword evidence="5 11" id="KW-0479">Metal-binding</keyword>
<keyword evidence="6 11" id="KW-0547">Nucleotide-binding</keyword>
<keyword evidence="10 11" id="KW-0472">Membrane</keyword>
<reference evidence="15" key="1">
    <citation type="submission" date="2019-01" db="EMBL/GenBank/DDBJ databases">
        <title>Cytophagaceae bacterium strain CAR-16.</title>
        <authorList>
            <person name="Chen W.-M."/>
        </authorList>
    </citation>
    <scope>NUCLEOTIDE SEQUENCE [LARGE SCALE GENOMIC DNA]</scope>
    <source>
        <strain evidence="15">CHR27</strain>
    </source>
</reference>
<dbReference type="SFLD" id="SFLDG00002">
    <property type="entry name" value="C1.7:_P-type_atpase_like"/>
    <property type="match status" value="1"/>
</dbReference>
<organism evidence="14 15">
    <name type="scientific">Sphingobium fluviale</name>
    <dbReference type="NCBI Taxonomy" id="2506423"/>
    <lineage>
        <taxon>Bacteria</taxon>
        <taxon>Pseudomonadati</taxon>
        <taxon>Pseudomonadota</taxon>
        <taxon>Alphaproteobacteria</taxon>
        <taxon>Sphingomonadales</taxon>
        <taxon>Sphingomonadaceae</taxon>
        <taxon>Sphingobium</taxon>
    </lineage>
</organism>
<dbReference type="InterPro" id="IPR009078">
    <property type="entry name" value="Ferritin-like_SF"/>
</dbReference>
<evidence type="ECO:0000313" key="15">
    <source>
        <dbReference type="Proteomes" id="UP000290958"/>
    </source>
</evidence>
<dbReference type="Pfam" id="PF00122">
    <property type="entry name" value="E1-E2_ATPase"/>
    <property type="match status" value="1"/>
</dbReference>
<keyword evidence="8" id="KW-1278">Translocase</keyword>
<protein>
    <submittedName>
        <fullName evidence="14">Heavy metal translocating P-type ATPase</fullName>
    </submittedName>
</protein>
<comment type="caution">
    <text evidence="14">The sequence shown here is derived from an EMBL/GenBank/DDBJ whole genome shotgun (WGS) entry which is preliminary data.</text>
</comment>
<feature type="transmembrane region" description="Helical" evidence="11">
    <location>
        <begin position="127"/>
        <end position="148"/>
    </location>
</feature>
<feature type="transmembrane region" description="Helical" evidence="11">
    <location>
        <begin position="752"/>
        <end position="774"/>
    </location>
</feature>
<dbReference type="InterPro" id="IPR059000">
    <property type="entry name" value="ATPase_P-type_domA"/>
</dbReference>
<dbReference type="SMART" id="SM00746">
    <property type="entry name" value="TRASH"/>
    <property type="match status" value="1"/>
</dbReference>
<evidence type="ECO:0000256" key="1">
    <source>
        <dbReference type="ARBA" id="ARBA00004651"/>
    </source>
</evidence>
<dbReference type="Gene3D" id="3.40.1110.10">
    <property type="entry name" value="Calcium-transporting ATPase, cytoplasmic domain N"/>
    <property type="match status" value="1"/>
</dbReference>
<dbReference type="GO" id="GO:0016887">
    <property type="term" value="F:ATP hydrolysis activity"/>
    <property type="evidence" value="ECO:0007669"/>
    <property type="project" value="InterPro"/>
</dbReference>
<comment type="subcellular location">
    <subcellularLocation>
        <location evidence="1">Cell membrane</location>
        <topology evidence="1">Multi-pass membrane protein</topology>
    </subcellularLocation>
</comment>
<evidence type="ECO:0000256" key="5">
    <source>
        <dbReference type="ARBA" id="ARBA00022723"/>
    </source>
</evidence>
<feature type="transmembrane region" description="Helical" evidence="11">
    <location>
        <begin position="229"/>
        <end position="248"/>
    </location>
</feature>
<dbReference type="InterPro" id="IPR012348">
    <property type="entry name" value="RNR-like"/>
</dbReference>
<evidence type="ECO:0000259" key="13">
    <source>
        <dbReference type="SMART" id="SM00746"/>
    </source>
</evidence>
<dbReference type="RefSeq" id="WP_129405182.1">
    <property type="nucleotide sequence ID" value="NZ_SBKP01000020.1"/>
</dbReference>
<evidence type="ECO:0000256" key="3">
    <source>
        <dbReference type="ARBA" id="ARBA00022475"/>
    </source>
</evidence>
<dbReference type="NCBIfam" id="TIGR01511">
    <property type="entry name" value="ATPase-IB1_Cu"/>
    <property type="match status" value="1"/>
</dbReference>
<dbReference type="InterPro" id="IPR023214">
    <property type="entry name" value="HAD_sf"/>
</dbReference>
<dbReference type="GO" id="GO:0005524">
    <property type="term" value="F:ATP binding"/>
    <property type="evidence" value="ECO:0007669"/>
    <property type="project" value="UniProtKB-UniRule"/>
</dbReference>
<dbReference type="PANTHER" id="PTHR43520:SF8">
    <property type="entry name" value="P-TYPE CU(+) TRANSPORTER"/>
    <property type="match status" value="1"/>
</dbReference>
<dbReference type="InterPro" id="IPR027256">
    <property type="entry name" value="P-typ_ATPase_IB"/>
</dbReference>
<evidence type="ECO:0000256" key="12">
    <source>
        <dbReference type="SAM" id="MobiDB-lite"/>
    </source>
</evidence>
<dbReference type="PRINTS" id="PR00119">
    <property type="entry name" value="CATATPASE"/>
</dbReference>
<feature type="domain" description="TRASH" evidence="13">
    <location>
        <begin position="24"/>
        <end position="62"/>
    </location>
</feature>
<dbReference type="Gene3D" id="1.10.620.20">
    <property type="entry name" value="Ribonucleotide Reductase, subunit A"/>
    <property type="match status" value="1"/>
</dbReference>
<dbReference type="SFLD" id="SFLDF00027">
    <property type="entry name" value="p-type_atpase"/>
    <property type="match status" value="1"/>
</dbReference>
<dbReference type="InterPro" id="IPR045800">
    <property type="entry name" value="HMBD"/>
</dbReference>
<dbReference type="Pfam" id="PF00702">
    <property type="entry name" value="Hydrolase"/>
    <property type="match status" value="1"/>
</dbReference>
<feature type="transmembrane region" description="Helical" evidence="11">
    <location>
        <begin position="160"/>
        <end position="178"/>
    </location>
</feature>
<dbReference type="GO" id="GO:0005507">
    <property type="term" value="F:copper ion binding"/>
    <property type="evidence" value="ECO:0007669"/>
    <property type="project" value="TreeGrafter"/>
</dbReference>
<name>A0A4Q1KDV2_9SPHN</name>
<gene>
    <name evidence="14" type="ORF">EQG66_14045</name>
</gene>
<dbReference type="SUPFAM" id="SSF81665">
    <property type="entry name" value="Calcium ATPase, transmembrane domain M"/>
    <property type="match status" value="1"/>
</dbReference>
<dbReference type="CDD" id="cd02094">
    <property type="entry name" value="P-type_ATPase_Cu-like"/>
    <property type="match status" value="1"/>
</dbReference>
<dbReference type="SFLD" id="SFLDS00003">
    <property type="entry name" value="Haloacid_Dehalogenase"/>
    <property type="match status" value="1"/>
</dbReference>
<evidence type="ECO:0000256" key="2">
    <source>
        <dbReference type="ARBA" id="ARBA00006024"/>
    </source>
</evidence>
<sequence length="781" mass="81966">MTIPAATQYGHQHNKERSGQRVKDPVCGMDVDPAITQHVAAHAEKFHYFCSSGCLSKFNADPGHYLNSDTSLPSDFQDGAIWTCPMHPEIQKSGPGSCPICGMALEPLMPTADTGPSEEYRDMLRRFWIGLILTLPVLGLEMGGHLTGLHQWLERQTGNLIQMALATPVVLWAGWPFFERAWNSLKTRSLNMFTLIAMGTGVAWTYSMVAVSAPQIFPAAFRAADGSVAVYFEAAAVITVLVLLGQVLELRARETTSGAIRALLDLSPKLARRVRADGTDEEVALAEIQVGDTLRVRPGEKVPVDGIVLEGHGSVDESMVTGESMPVAKALGAALIGGTINQSGALLMAAEKIGRDTMLARIVQMVADAQRSRAPIQRLADTVAAWFVPAVILVAIAAFVIWSLFGPPPAMGYGLIAAVAVLIIACPCALGLATPMSIMVGVGRGAQAGILIKNAEALERMEKVDTLVVDKTGTLTEGKPAVVGIEITDGHTEDELLRIAASLERMSEHPLAKAVVKAALDKGLALSEPLNVDQPVGKGISGMVDGSAVLVGKAGFFEELGVPTGVLGTRADAMRADGATAIFVGIDGGIAGVIAIADPVKATTPQALKDLARAGVHVIMLTGDNRITAEAIGRRLGIADIEADVMPDQKSAVVQRLRSEGRIVAMAGDGVNDAPALATADVGVAMGSGTDVAIESAGVTLLKGDLTGIVRARHLSRATMRNIRQNLFFAFAYNVAGIPIAAGVLYPVFGLLLSPIIAAAAMALSSVSVIGNALRLKRVEI</sequence>
<feature type="transmembrane region" description="Helical" evidence="11">
    <location>
        <begin position="383"/>
        <end position="405"/>
    </location>
</feature>
<evidence type="ECO:0000256" key="7">
    <source>
        <dbReference type="ARBA" id="ARBA00022840"/>
    </source>
</evidence>
<evidence type="ECO:0000256" key="8">
    <source>
        <dbReference type="ARBA" id="ARBA00022967"/>
    </source>
</evidence>
<keyword evidence="4 11" id="KW-0812">Transmembrane</keyword>
<evidence type="ECO:0000313" key="14">
    <source>
        <dbReference type="EMBL" id="RXR25548.1"/>
    </source>
</evidence>
<dbReference type="InterPro" id="IPR023298">
    <property type="entry name" value="ATPase_P-typ_TM_dom_sf"/>
</dbReference>
<dbReference type="Pfam" id="PF04945">
    <property type="entry name" value="YHS"/>
    <property type="match status" value="1"/>
</dbReference>
<dbReference type="GO" id="GO:0016491">
    <property type="term" value="F:oxidoreductase activity"/>
    <property type="evidence" value="ECO:0007669"/>
    <property type="project" value="InterPro"/>
</dbReference>
<dbReference type="InterPro" id="IPR008250">
    <property type="entry name" value="ATPase_P-typ_transduc_dom_A_sf"/>
</dbReference>
<dbReference type="NCBIfam" id="TIGR01494">
    <property type="entry name" value="ATPase_P-type"/>
    <property type="match status" value="1"/>
</dbReference>
<dbReference type="Gene3D" id="3.40.50.1000">
    <property type="entry name" value="HAD superfamily/HAD-like"/>
    <property type="match status" value="1"/>
</dbReference>
<dbReference type="OrthoDB" id="9813266at2"/>
<dbReference type="InterPro" id="IPR018303">
    <property type="entry name" value="ATPase_P-typ_P_site"/>
</dbReference>
<dbReference type="GO" id="GO:0060003">
    <property type="term" value="P:copper ion export"/>
    <property type="evidence" value="ECO:0007669"/>
    <property type="project" value="UniProtKB-ARBA"/>
</dbReference>
<dbReference type="EMBL" id="SBKP01000020">
    <property type="protein sequence ID" value="RXR25548.1"/>
    <property type="molecule type" value="Genomic_DNA"/>
</dbReference>
<dbReference type="InterPro" id="IPR023299">
    <property type="entry name" value="ATPase_P-typ_cyto_dom_N"/>
</dbReference>
<feature type="transmembrane region" description="Helical" evidence="11">
    <location>
        <begin position="190"/>
        <end position="209"/>
    </location>
</feature>
<evidence type="ECO:0000256" key="6">
    <source>
        <dbReference type="ARBA" id="ARBA00022741"/>
    </source>
</evidence>
<dbReference type="Proteomes" id="UP000290958">
    <property type="component" value="Unassembled WGS sequence"/>
</dbReference>
<dbReference type="GO" id="GO:0005886">
    <property type="term" value="C:plasma membrane"/>
    <property type="evidence" value="ECO:0007669"/>
    <property type="project" value="UniProtKB-SubCell"/>
</dbReference>
<comment type="similarity">
    <text evidence="2 11">Belongs to the cation transport ATPase (P-type) (TC 3.A.3) family. Type IB subfamily.</text>
</comment>
<dbReference type="InterPro" id="IPR036412">
    <property type="entry name" value="HAD-like_sf"/>
</dbReference>
<evidence type="ECO:0000256" key="11">
    <source>
        <dbReference type="RuleBase" id="RU362081"/>
    </source>
</evidence>
<accession>A0A4Q1KDV2</accession>
<keyword evidence="3 11" id="KW-1003">Cell membrane</keyword>
<dbReference type="InterPro" id="IPR044492">
    <property type="entry name" value="P_typ_ATPase_HD_dom"/>
</dbReference>
<evidence type="ECO:0000256" key="9">
    <source>
        <dbReference type="ARBA" id="ARBA00022989"/>
    </source>
</evidence>
<feature type="region of interest" description="Disordered" evidence="12">
    <location>
        <begin position="1"/>
        <end position="23"/>
    </location>
</feature>
<dbReference type="GO" id="GO:0055070">
    <property type="term" value="P:copper ion homeostasis"/>
    <property type="evidence" value="ECO:0007669"/>
    <property type="project" value="TreeGrafter"/>
</dbReference>
<dbReference type="Gene3D" id="2.70.150.10">
    <property type="entry name" value="Calcium-transporting ATPase, cytoplasmic transduction domain A"/>
    <property type="match status" value="1"/>
</dbReference>
<dbReference type="Pfam" id="PF19335">
    <property type="entry name" value="HMBD"/>
    <property type="match status" value="1"/>
</dbReference>
<dbReference type="NCBIfam" id="TIGR01525">
    <property type="entry name" value="ATPase-IB_hvy"/>
    <property type="match status" value="1"/>
</dbReference>
<dbReference type="PROSITE" id="PS00154">
    <property type="entry name" value="ATPASE_E1_E2"/>
    <property type="match status" value="1"/>
</dbReference>
<feature type="transmembrane region" description="Helical" evidence="11">
    <location>
        <begin position="727"/>
        <end position="746"/>
    </location>
</feature>
<keyword evidence="9 11" id="KW-1133">Transmembrane helix</keyword>